<dbReference type="KEGG" id="pfp:PFL1_04852"/>
<evidence type="ECO:0000256" key="2">
    <source>
        <dbReference type="RuleBase" id="RU365014"/>
    </source>
</evidence>
<sequence length="478" mass="52432">MSTTARLLAPLRSAALLRPLAPAMAATSASSRLLHTTSSQAHVDTSSTDGNQPQGHLPGKASSVFLTSLNDSFFDKVTPNVLSGSNNAQGGIPTFRLLDGTGKLLPGVTDAMLDITKQEAVRMYETMMLLPVMDVVLYNAQRQGRISFYMTSHGEEAAVIGSAAGLDHSDEVFTQYREMGVLVWRGMHLDDMMNQVFGNEGDMGKARQAPIHFGNPSLHFHNVSSPLATQLPQAAGAGFALKRTKGRENNVVICYCGEGAASEGDFHAGLNIAATTKAPVIFFVRNNGFAISTPSTEQFCGDGIASRGPGYGMLTIRVDGNDALAVRAAVKEAKAKCLAESRPVLIEAMTYRVGHHSTSDDSSAYRSRDAVENWKKMDNPLHRMRSFLSERGWWNDEMEEEIKKTARKRVIDAMNRAEKKKRPSVTSMFEDIYSGELPQNLKEQRAELARLVKKYGKSEVWAKELNKHAEEGRDLEKY</sequence>
<proteinExistence type="inferred from homology"/>
<comment type="cofactor">
    <cofactor evidence="2">
        <name>thiamine diphosphate</name>
        <dbReference type="ChEBI" id="CHEBI:58937"/>
    </cofactor>
</comment>
<feature type="region of interest" description="Disordered" evidence="3">
    <location>
        <begin position="31"/>
        <end position="59"/>
    </location>
</feature>
<dbReference type="Gene3D" id="3.40.50.970">
    <property type="match status" value="1"/>
</dbReference>
<dbReference type="PANTHER" id="PTHR43380:SF1">
    <property type="entry name" value="2-OXOISOVALERATE DEHYDROGENASE SUBUNIT ALPHA, MITOCHONDRIAL"/>
    <property type="match status" value="1"/>
</dbReference>
<accession>A0A061H5I7</accession>
<dbReference type="PANTHER" id="PTHR43380">
    <property type="entry name" value="2-OXOISOVALERATE DEHYDROGENASE SUBUNIT ALPHA, MITOCHONDRIAL"/>
    <property type="match status" value="1"/>
</dbReference>
<dbReference type="EMBL" id="KE361638">
    <property type="protein sequence ID" value="EPQ27714.1"/>
    <property type="molecule type" value="Genomic_DNA"/>
</dbReference>
<comment type="similarity">
    <text evidence="2">Belongs to the BCKDHA family.</text>
</comment>
<protein>
    <recommendedName>
        <fullName evidence="2">2-oxoisovalerate dehydrogenase subunit alpha</fullName>
        <ecNumber evidence="2">1.2.4.4</ecNumber>
    </recommendedName>
    <alternativeName>
        <fullName evidence="2">Branched-chain alpha-keto acid dehydrogenase E1 component alpha chain</fullName>
    </alternativeName>
</protein>
<feature type="domain" description="Dehydrogenase E1 component" evidence="5">
    <location>
        <begin position="125"/>
        <end position="424"/>
    </location>
</feature>
<evidence type="ECO:0000256" key="4">
    <source>
        <dbReference type="SAM" id="SignalP"/>
    </source>
</evidence>
<dbReference type="OrthoDB" id="3845at2759"/>
<dbReference type="eggNOG" id="KOG1182">
    <property type="taxonomic scope" value="Eukaryota"/>
</dbReference>
<evidence type="ECO:0000256" key="3">
    <source>
        <dbReference type="SAM" id="MobiDB-lite"/>
    </source>
</evidence>
<dbReference type="HOGENOM" id="CLU_029393_1_2_1"/>
<dbReference type="InterPro" id="IPR001017">
    <property type="entry name" value="DH_E1"/>
</dbReference>
<dbReference type="FunFam" id="3.40.50.970:FF:000055">
    <property type="entry name" value="2-oxoisovalerate dehydrogenase subunit alpha"/>
    <property type="match status" value="1"/>
</dbReference>
<dbReference type="GeneID" id="19318952"/>
<evidence type="ECO:0000259" key="5">
    <source>
        <dbReference type="Pfam" id="PF00676"/>
    </source>
</evidence>
<dbReference type="RefSeq" id="XP_007880571.1">
    <property type="nucleotide sequence ID" value="XM_007882380.1"/>
</dbReference>
<dbReference type="GO" id="GO:0003863">
    <property type="term" value="F:branched-chain 2-oxo acid dehydrogenase activity"/>
    <property type="evidence" value="ECO:0007669"/>
    <property type="project" value="UniProtKB-EC"/>
</dbReference>
<evidence type="ECO:0000313" key="6">
    <source>
        <dbReference type="EMBL" id="EPQ27714.1"/>
    </source>
</evidence>
<comment type="function">
    <text evidence="2">The branched-chain alpha-keto dehydrogenase complex catalyzes the overall conversion of alpha-keto acids to acyl-CoA and CO(2). It contains multiple copies of three enzymatic components: branched-chain alpha-keto acid decarboxylase (E1), lipoamide acyltransferase (E2) and lipoamide dehydrogenase (E3).</text>
</comment>
<comment type="catalytic activity">
    <reaction evidence="2">
        <text>N(6)-[(R)-lipoyl]-L-lysyl-[protein] + 3-methyl-2-oxobutanoate + H(+) = N(6)-[(R)-S(8)-2-methylpropanoyldihydrolipoyl]-L-lysyl-[protein] + CO2</text>
        <dbReference type="Rhea" id="RHEA:13457"/>
        <dbReference type="Rhea" id="RHEA-COMP:10474"/>
        <dbReference type="Rhea" id="RHEA-COMP:10497"/>
        <dbReference type="ChEBI" id="CHEBI:11851"/>
        <dbReference type="ChEBI" id="CHEBI:15378"/>
        <dbReference type="ChEBI" id="CHEBI:16526"/>
        <dbReference type="ChEBI" id="CHEBI:83099"/>
        <dbReference type="ChEBI" id="CHEBI:83142"/>
        <dbReference type="EC" id="1.2.4.4"/>
    </reaction>
</comment>
<name>A0A061H5I7_9BASI</name>
<evidence type="ECO:0000256" key="1">
    <source>
        <dbReference type="ARBA" id="ARBA00023002"/>
    </source>
</evidence>
<dbReference type="SUPFAM" id="SSF52518">
    <property type="entry name" value="Thiamin diphosphate-binding fold (THDP-binding)"/>
    <property type="match status" value="1"/>
</dbReference>
<dbReference type="GO" id="GO:0009083">
    <property type="term" value="P:branched-chain amino acid catabolic process"/>
    <property type="evidence" value="ECO:0007669"/>
    <property type="project" value="TreeGrafter"/>
</dbReference>
<gene>
    <name evidence="6" type="ORF">PFL1_04852</name>
</gene>
<feature type="compositionally biased region" description="Polar residues" evidence="3">
    <location>
        <begin position="31"/>
        <end position="54"/>
    </location>
</feature>
<dbReference type="InterPro" id="IPR050771">
    <property type="entry name" value="Alpha-ketoacid_DH_E1_comp"/>
</dbReference>
<dbReference type="AlphaFoldDB" id="A0A061H5I7"/>
<organism evidence="6 7">
    <name type="scientific">Pseudozyma flocculosa PF-1</name>
    <dbReference type="NCBI Taxonomy" id="1277687"/>
    <lineage>
        <taxon>Eukaryota</taxon>
        <taxon>Fungi</taxon>
        <taxon>Dikarya</taxon>
        <taxon>Basidiomycota</taxon>
        <taxon>Ustilaginomycotina</taxon>
        <taxon>Ustilaginomycetes</taxon>
        <taxon>Ustilaginales</taxon>
        <taxon>Ustilaginaceae</taxon>
        <taxon>Pseudozyma</taxon>
    </lineage>
</organism>
<dbReference type="EC" id="1.2.4.4" evidence="2"/>
<dbReference type="Proteomes" id="UP000053664">
    <property type="component" value="Unassembled WGS sequence"/>
</dbReference>
<keyword evidence="1 2" id="KW-0560">Oxidoreductase</keyword>
<evidence type="ECO:0000313" key="7">
    <source>
        <dbReference type="Proteomes" id="UP000053664"/>
    </source>
</evidence>
<dbReference type="Pfam" id="PF00676">
    <property type="entry name" value="E1_dh"/>
    <property type="match status" value="1"/>
</dbReference>
<keyword evidence="2" id="KW-0786">Thiamine pyrophosphate</keyword>
<keyword evidence="4" id="KW-0732">Signal</keyword>
<feature type="signal peptide" evidence="4">
    <location>
        <begin position="1"/>
        <end position="25"/>
    </location>
</feature>
<reference evidence="6 7" key="1">
    <citation type="journal article" date="2013" name="Plant Cell">
        <title>The transition from a phytopathogenic smut ancestor to an anamorphic biocontrol agent deciphered by comparative whole-genome analysis.</title>
        <authorList>
            <person name="Lefebvre F."/>
            <person name="Joly D.L."/>
            <person name="Labbe C."/>
            <person name="Teichmann B."/>
            <person name="Linning R."/>
            <person name="Belzile F."/>
            <person name="Bakkeren G."/>
            <person name="Belanger R.R."/>
        </authorList>
    </citation>
    <scope>NUCLEOTIDE SEQUENCE [LARGE SCALE GENOMIC DNA]</scope>
    <source>
        <strain evidence="6 7">PF-1</strain>
    </source>
</reference>
<dbReference type="CDD" id="cd02000">
    <property type="entry name" value="TPP_E1_PDC_ADC_BCADC"/>
    <property type="match status" value="1"/>
</dbReference>
<feature type="chain" id="PRO_5001599748" description="2-oxoisovalerate dehydrogenase subunit alpha" evidence="4">
    <location>
        <begin position="26"/>
        <end position="478"/>
    </location>
</feature>
<dbReference type="InterPro" id="IPR029061">
    <property type="entry name" value="THDP-binding"/>
</dbReference>